<dbReference type="InterPro" id="IPR009241">
    <property type="entry name" value="HigB-like"/>
</dbReference>
<accession>A0A380BGJ5</accession>
<dbReference type="Pfam" id="PF05973">
    <property type="entry name" value="Gp49"/>
    <property type="match status" value="1"/>
</dbReference>
<dbReference type="EMBL" id="UGYW01000002">
    <property type="protein sequence ID" value="SUJ01011.1"/>
    <property type="molecule type" value="Genomic_DNA"/>
</dbReference>
<dbReference type="Proteomes" id="UP000254893">
    <property type="component" value="Unassembled WGS sequence"/>
</dbReference>
<reference evidence="1 2" key="1">
    <citation type="submission" date="2018-06" db="EMBL/GenBank/DDBJ databases">
        <authorList>
            <consortium name="Pathogen Informatics"/>
            <person name="Doyle S."/>
        </authorList>
    </citation>
    <scope>NUCLEOTIDE SEQUENCE [LARGE SCALE GENOMIC DNA]</scope>
    <source>
        <strain evidence="1 2">NCTC11388</strain>
    </source>
</reference>
<dbReference type="AlphaFoldDB" id="A0A380BGJ5"/>
<dbReference type="RefSeq" id="WP_181875910.1">
    <property type="nucleotide sequence ID" value="NZ_UGYW01000002.1"/>
</dbReference>
<proteinExistence type="predicted"/>
<evidence type="ECO:0000313" key="1">
    <source>
        <dbReference type="EMBL" id="SUJ01011.1"/>
    </source>
</evidence>
<protein>
    <submittedName>
        <fullName evidence="1">Phage-related protein</fullName>
    </submittedName>
</protein>
<gene>
    <name evidence="1" type="ORF">NCTC11388_00611</name>
</gene>
<organism evidence="1 2">
    <name type="scientific">Sphingobacterium spiritivorum</name>
    <name type="common">Flavobacterium spiritivorum</name>
    <dbReference type="NCBI Taxonomy" id="258"/>
    <lineage>
        <taxon>Bacteria</taxon>
        <taxon>Pseudomonadati</taxon>
        <taxon>Bacteroidota</taxon>
        <taxon>Sphingobacteriia</taxon>
        <taxon>Sphingobacteriales</taxon>
        <taxon>Sphingobacteriaceae</taxon>
        <taxon>Sphingobacterium</taxon>
    </lineage>
</organism>
<name>A0A380BGJ5_SPHSI</name>
<sequence length="119" mass="14352">MKIIREVVFYKDYFDNFFETLSDKAKDKIDEVLFMMTILERVPSKFFKSIEGQKSLFEIRIEYESNIYRIFCCFDKGNLVILFNGFQKKTQKIPINQLNKAVKIMEEYFNEENRNGKKT</sequence>
<evidence type="ECO:0000313" key="2">
    <source>
        <dbReference type="Proteomes" id="UP000254893"/>
    </source>
</evidence>